<gene>
    <name evidence="2" type="ORF">FDK13_10950</name>
</gene>
<dbReference type="InterPro" id="IPR032508">
    <property type="entry name" value="FecR_C"/>
</dbReference>
<name>A0A4U6D5E9_9BACT</name>
<dbReference type="EMBL" id="SZVO01000004">
    <property type="protein sequence ID" value="TKT92580.1"/>
    <property type="molecule type" value="Genomic_DNA"/>
</dbReference>
<evidence type="ECO:0000259" key="1">
    <source>
        <dbReference type="Pfam" id="PF16344"/>
    </source>
</evidence>
<sequence length="82" mass="8912">MIENFNYKDVPLSVIVPQLEKAYGATIIYENNNLDNCSITADVSHFKDLFAQLDVLCAAIGASYQVKADQVVLSGIGCKVSN</sequence>
<feature type="domain" description="Protein FecR C-terminal" evidence="1">
    <location>
        <begin position="5"/>
        <end position="72"/>
    </location>
</feature>
<dbReference type="AlphaFoldDB" id="A0A4U6D5E9"/>
<dbReference type="Pfam" id="PF16344">
    <property type="entry name" value="FecR_C"/>
    <property type="match status" value="1"/>
</dbReference>
<accession>A0A4U6D5E9</accession>
<proteinExistence type="predicted"/>
<organism evidence="2 3">
    <name type="scientific">Dyadobacter frigoris</name>
    <dbReference type="NCBI Taxonomy" id="2576211"/>
    <lineage>
        <taxon>Bacteria</taxon>
        <taxon>Pseudomonadati</taxon>
        <taxon>Bacteroidota</taxon>
        <taxon>Cytophagia</taxon>
        <taxon>Cytophagales</taxon>
        <taxon>Spirosomataceae</taxon>
        <taxon>Dyadobacter</taxon>
    </lineage>
</organism>
<dbReference type="Gene3D" id="3.55.50.30">
    <property type="match status" value="1"/>
</dbReference>
<dbReference type="Proteomes" id="UP000304900">
    <property type="component" value="Unassembled WGS sequence"/>
</dbReference>
<comment type="caution">
    <text evidence="2">The sequence shown here is derived from an EMBL/GenBank/DDBJ whole genome shotgun (WGS) entry which is preliminary data.</text>
</comment>
<evidence type="ECO:0000313" key="2">
    <source>
        <dbReference type="EMBL" id="TKT92580.1"/>
    </source>
</evidence>
<evidence type="ECO:0000313" key="3">
    <source>
        <dbReference type="Proteomes" id="UP000304900"/>
    </source>
</evidence>
<dbReference type="OrthoDB" id="671956at2"/>
<keyword evidence="3" id="KW-1185">Reference proteome</keyword>
<protein>
    <submittedName>
        <fullName evidence="2">DUF4974 domain-containing protein</fullName>
    </submittedName>
</protein>
<reference evidence="2 3" key="1">
    <citation type="submission" date="2019-05" db="EMBL/GenBank/DDBJ databases">
        <title>Dyadobacter AR-3-8 sp. nov., isolated from arctic soil.</title>
        <authorList>
            <person name="Chaudhary D.K."/>
        </authorList>
    </citation>
    <scope>NUCLEOTIDE SEQUENCE [LARGE SCALE GENOMIC DNA]</scope>
    <source>
        <strain evidence="2 3">AR-3-8</strain>
    </source>
</reference>